<name>A0A2G2WPL5_CAPBA</name>
<comment type="caution">
    <text evidence="6">The sequence shown here is derived from an EMBL/GenBank/DDBJ whole genome shotgun (WGS) entry which is preliminary data.</text>
</comment>
<keyword evidence="7" id="KW-1185">Reference proteome</keyword>
<keyword evidence="2" id="KW-0805">Transcription regulation</keyword>
<evidence type="ECO:0000256" key="5">
    <source>
        <dbReference type="SAM" id="MobiDB-lite"/>
    </source>
</evidence>
<dbReference type="InterPro" id="IPR019403">
    <property type="entry name" value="Mediator_Med19_met"/>
</dbReference>
<dbReference type="GO" id="GO:0045944">
    <property type="term" value="P:positive regulation of transcription by RNA polymerase II"/>
    <property type="evidence" value="ECO:0007669"/>
    <property type="project" value="TreeGrafter"/>
</dbReference>
<dbReference type="AlphaFoldDB" id="A0A2G2WPL5"/>
<dbReference type="STRING" id="33114.A0A2G2WPL5"/>
<gene>
    <name evidence="6" type="ORF">CQW23_11402</name>
</gene>
<evidence type="ECO:0000256" key="4">
    <source>
        <dbReference type="ARBA" id="ARBA00023242"/>
    </source>
</evidence>
<dbReference type="Proteomes" id="UP000224567">
    <property type="component" value="Unassembled WGS sequence"/>
</dbReference>
<feature type="compositionally biased region" description="Basic residues" evidence="5">
    <location>
        <begin position="125"/>
        <end position="136"/>
    </location>
</feature>
<feature type="region of interest" description="Disordered" evidence="5">
    <location>
        <begin position="117"/>
        <end position="162"/>
    </location>
</feature>
<evidence type="ECO:0000256" key="1">
    <source>
        <dbReference type="ARBA" id="ARBA00004123"/>
    </source>
</evidence>
<evidence type="ECO:0000256" key="2">
    <source>
        <dbReference type="ARBA" id="ARBA00023015"/>
    </source>
</evidence>
<comment type="subcellular location">
    <subcellularLocation>
        <location evidence="1">Nucleus</location>
    </subcellularLocation>
</comment>
<proteinExistence type="predicted"/>
<accession>A0A2G2WPL5</accession>
<dbReference type="PANTHER" id="PTHR22536">
    <property type="entry name" value="LUNG CANCER METASTASIS-RELATED LCMR1 PROTEIN"/>
    <property type="match status" value="1"/>
</dbReference>
<evidence type="ECO:0000313" key="7">
    <source>
        <dbReference type="Proteomes" id="UP000224567"/>
    </source>
</evidence>
<keyword evidence="4" id="KW-0539">Nucleus</keyword>
<reference evidence="6 7" key="1">
    <citation type="journal article" date="2017" name="Genome Biol.">
        <title>New reference genome sequences of hot pepper reveal the massive evolution of plant disease-resistance genes by retroduplication.</title>
        <authorList>
            <person name="Kim S."/>
            <person name="Park J."/>
            <person name="Yeom S.I."/>
            <person name="Kim Y.M."/>
            <person name="Seo E."/>
            <person name="Kim K.T."/>
            <person name="Kim M.S."/>
            <person name="Lee J.M."/>
            <person name="Cheong K."/>
            <person name="Shin H.S."/>
            <person name="Kim S.B."/>
            <person name="Han K."/>
            <person name="Lee J."/>
            <person name="Park M."/>
            <person name="Lee H.A."/>
            <person name="Lee H.Y."/>
            <person name="Lee Y."/>
            <person name="Oh S."/>
            <person name="Lee J.H."/>
            <person name="Choi E."/>
            <person name="Choi E."/>
            <person name="Lee S.E."/>
            <person name="Jeon J."/>
            <person name="Kim H."/>
            <person name="Choi G."/>
            <person name="Song H."/>
            <person name="Lee J."/>
            <person name="Lee S.C."/>
            <person name="Kwon J.K."/>
            <person name="Lee H.Y."/>
            <person name="Koo N."/>
            <person name="Hong Y."/>
            <person name="Kim R.W."/>
            <person name="Kang W.H."/>
            <person name="Huh J.H."/>
            <person name="Kang B.C."/>
            <person name="Yang T.J."/>
            <person name="Lee Y.H."/>
            <person name="Bennetzen J.L."/>
            <person name="Choi D."/>
        </authorList>
    </citation>
    <scope>NUCLEOTIDE SEQUENCE [LARGE SCALE GENOMIC DNA]</scope>
    <source>
        <strain evidence="7">cv. PBC81</strain>
    </source>
</reference>
<dbReference type="OrthoDB" id="1297263at2759"/>
<protein>
    <submittedName>
        <fullName evidence="6">Mediator of RNA polymerase II transcription subunit 19b</fullName>
    </submittedName>
</protein>
<evidence type="ECO:0000313" key="6">
    <source>
        <dbReference type="EMBL" id="PHT47194.1"/>
    </source>
</evidence>
<feature type="compositionally biased region" description="Basic and acidic residues" evidence="5">
    <location>
        <begin position="137"/>
        <end position="162"/>
    </location>
</feature>
<dbReference type="GO" id="GO:0016592">
    <property type="term" value="C:mediator complex"/>
    <property type="evidence" value="ECO:0007669"/>
    <property type="project" value="InterPro"/>
</dbReference>
<dbReference type="GO" id="GO:0003712">
    <property type="term" value="F:transcription coregulator activity"/>
    <property type="evidence" value="ECO:0007669"/>
    <property type="project" value="InterPro"/>
</dbReference>
<sequence>MCVCYFVSSGSRELGGSVDLLDHYKLGKHLDFFCKRSLPPSISGTQYLRNVVGDTEIKKGEGMELNQLSKNSSYVRHQCVHLHPFGLDLLTDAFQLREATSADHLLEGIVLPSGAPNLKNEYKEKKQHKKIKHRDGLRKQDPSSCIDKDHMLNRDNDKEKNGSTELWSRFFPETASKGSPNLVTTSIHYAEPLKFFLKLGSDHLALVSEFEFLEVGGDKKEATEDRIIS</sequence>
<keyword evidence="3" id="KW-0804">Transcription</keyword>
<organism evidence="6 7">
    <name type="scientific">Capsicum baccatum</name>
    <name type="common">Peruvian pepper</name>
    <dbReference type="NCBI Taxonomy" id="33114"/>
    <lineage>
        <taxon>Eukaryota</taxon>
        <taxon>Viridiplantae</taxon>
        <taxon>Streptophyta</taxon>
        <taxon>Embryophyta</taxon>
        <taxon>Tracheophyta</taxon>
        <taxon>Spermatophyta</taxon>
        <taxon>Magnoliopsida</taxon>
        <taxon>eudicotyledons</taxon>
        <taxon>Gunneridae</taxon>
        <taxon>Pentapetalae</taxon>
        <taxon>asterids</taxon>
        <taxon>lamiids</taxon>
        <taxon>Solanales</taxon>
        <taxon>Solanaceae</taxon>
        <taxon>Solanoideae</taxon>
        <taxon>Capsiceae</taxon>
        <taxon>Capsicum</taxon>
    </lineage>
</organism>
<dbReference type="EMBL" id="MLFT02000005">
    <property type="protein sequence ID" value="PHT47194.1"/>
    <property type="molecule type" value="Genomic_DNA"/>
</dbReference>
<dbReference type="PANTHER" id="PTHR22536:SF6">
    <property type="entry name" value="MEDIATOR OF RNA POLYMERASE II TRANSCRIPTION SUBUNIT 19A-LIKE"/>
    <property type="match status" value="1"/>
</dbReference>
<evidence type="ECO:0000256" key="3">
    <source>
        <dbReference type="ARBA" id="ARBA00023163"/>
    </source>
</evidence>
<reference evidence="7" key="2">
    <citation type="journal article" date="2017" name="J. Anim. Genet.">
        <title>Multiple reference genome sequences of hot pepper reveal the massive evolution of plant disease resistance genes by retroduplication.</title>
        <authorList>
            <person name="Kim S."/>
            <person name="Park J."/>
            <person name="Yeom S.-I."/>
            <person name="Kim Y.-M."/>
            <person name="Seo E."/>
            <person name="Kim K.-T."/>
            <person name="Kim M.-S."/>
            <person name="Lee J.M."/>
            <person name="Cheong K."/>
            <person name="Shin H.-S."/>
            <person name="Kim S.-B."/>
            <person name="Han K."/>
            <person name="Lee J."/>
            <person name="Park M."/>
            <person name="Lee H.-A."/>
            <person name="Lee H.-Y."/>
            <person name="Lee Y."/>
            <person name="Oh S."/>
            <person name="Lee J.H."/>
            <person name="Choi E."/>
            <person name="Choi E."/>
            <person name="Lee S.E."/>
            <person name="Jeon J."/>
            <person name="Kim H."/>
            <person name="Choi G."/>
            <person name="Song H."/>
            <person name="Lee J."/>
            <person name="Lee S.-C."/>
            <person name="Kwon J.-K."/>
            <person name="Lee H.-Y."/>
            <person name="Koo N."/>
            <person name="Hong Y."/>
            <person name="Kim R.W."/>
            <person name="Kang W.-H."/>
            <person name="Huh J.H."/>
            <person name="Kang B.-C."/>
            <person name="Yang T.-J."/>
            <person name="Lee Y.-H."/>
            <person name="Bennetzen J.L."/>
            <person name="Choi D."/>
        </authorList>
    </citation>
    <scope>NUCLEOTIDE SEQUENCE [LARGE SCALE GENOMIC DNA]</scope>
    <source>
        <strain evidence="7">cv. PBC81</strain>
    </source>
</reference>